<accession>A0A4Q9V2A4</accession>
<dbReference type="EMBL" id="SJDT01000001">
    <property type="protein sequence ID" value="TBW23740.1"/>
    <property type="molecule type" value="Genomic_DNA"/>
</dbReference>
<keyword evidence="1" id="KW-1133">Transmembrane helix</keyword>
<dbReference type="PANTHER" id="PTHR34819:SF3">
    <property type="entry name" value="CELL SURFACE PROTEIN"/>
    <property type="match status" value="1"/>
</dbReference>
<dbReference type="NCBIfam" id="TIGR01451">
    <property type="entry name" value="B_ant_repeat"/>
    <property type="match status" value="2"/>
</dbReference>
<keyword evidence="1" id="KW-0812">Transmembrane</keyword>
<sequence>MRRLRDASLALAVIVLVMTVVGFRGFVTAPSAFAADPTVDIAAQLVGKSSEYKGKPFTYDLTVSNVGATDASGSTFTFIAGSGSTGVKIVCSSATSGAVCPTNLAVSGLNATGTVGTFPAGGQIHLTVTGYYGYGSSATATLSVNPPSGSTDTNPASNNVSQQTALSGDAIVSVTKTQDKASVASGEARTYTVTYRNDGPADMNGVMLNDVYVRAMGSTSTSLDSFLCSATGGAVCPTLSSSLPYRAVSGNYFYPHYAFGPSSGLTVNLPAGSSLTFTMAITEIIPCTTQTTLDTLNQVSMQNFPSGLTVRNSSGTVVTSTETATVTGTFTGVPSCPVATVAVSKTQDKLSVASGEARKYTVTYRNDGPTDLRGVYVDDVYSRATGSTSISLDSISCLATGAAVCPTLTRSLPYTNTTGSYFYPYYAYSPFNRITVDLPAGSSLTFTMTITEVVQCSVQPTLNVANHASLYNFSNNVTVKNLSGTVVTNDVAIVTGTISGLPACPTATVSVLKTQDKATITSGEARKYTITYRNDGPTDLRGVKLGDFYVRGTGSASISLDSISCSANGAAVCPNVIRPLPYTSTTGLYFYPYYVYDPSNAVTVDLPAGSSLQFTVVITENLACSTQASVNVVNQASLYNFPYGVTVKNAGGNVTNNEVATVSGTIDTSKIVDVSTITAISNPNPKPLGALTTTSTISNSCHTATNVPVTVKLPENGFLAPQPATPTCTASGGATCPADLRFDAATNSILGTVGSIPAGGNVVLSLLGTAGVIPPTTASYKITSTAPAANDTIPTVGTLNESNATFAYSNVQSPVTAKVTVSGGPAGGWSGSMAGTLVCQNQGSFPFTLSVVNGVSAVTSVVAALWEHDTCTATLTRPDPPAGYSWGDWTAGPSFTRTDIVGAQQFDFATSLVSDTVPYIPQLPFTGGRSAVSFTITGLSLLGLSLIFIVWRRRKVIS</sequence>
<feature type="domain" description="DUF11" evidence="2">
    <location>
        <begin position="172"/>
        <end position="222"/>
    </location>
</feature>
<dbReference type="PANTHER" id="PTHR34819">
    <property type="entry name" value="LARGE CYSTEINE-RICH PERIPLASMIC PROTEIN OMCB"/>
    <property type="match status" value="1"/>
</dbReference>
<protein>
    <submittedName>
        <fullName evidence="3">DUF11 domain-containing protein</fullName>
    </submittedName>
</protein>
<dbReference type="InterPro" id="IPR001434">
    <property type="entry name" value="OmcB-like_DUF11"/>
</dbReference>
<evidence type="ECO:0000313" key="4">
    <source>
        <dbReference type="Proteomes" id="UP000293036"/>
    </source>
</evidence>
<dbReference type="NCBIfam" id="TIGR01167">
    <property type="entry name" value="LPXTG_anchor"/>
    <property type="match status" value="1"/>
</dbReference>
<organism evidence="3 4">
    <name type="scientific">Arcanobacterium bovis</name>
    <dbReference type="NCBI Taxonomy" id="2529275"/>
    <lineage>
        <taxon>Bacteria</taxon>
        <taxon>Bacillati</taxon>
        <taxon>Actinomycetota</taxon>
        <taxon>Actinomycetes</taxon>
        <taxon>Actinomycetales</taxon>
        <taxon>Actinomycetaceae</taxon>
        <taxon>Arcanobacterium</taxon>
    </lineage>
</organism>
<reference evidence="3 4" key="1">
    <citation type="submission" date="2019-02" db="EMBL/GenBank/DDBJ databases">
        <title>Arcanobacterium bovis sp. nov., isolated from the milk of a cow with mastitis.</title>
        <authorList>
            <person name="Sammra O."/>
            <person name="Foster G."/>
            <person name="Hassan A."/>
            <person name="Alssahen M."/>
            <person name="Laemmler C."/>
            <person name="Borowiak M."/>
            <person name="Malorny B."/>
            <person name="Abdulmawjood A."/>
        </authorList>
    </citation>
    <scope>NUCLEOTIDE SEQUENCE [LARGE SCALE GENOMIC DNA]</scope>
    <source>
        <strain evidence="3 4">C605018/01/1</strain>
    </source>
</reference>
<evidence type="ECO:0000259" key="2">
    <source>
        <dbReference type="Pfam" id="PF01345"/>
    </source>
</evidence>
<evidence type="ECO:0000256" key="1">
    <source>
        <dbReference type="SAM" id="Phobius"/>
    </source>
</evidence>
<dbReference type="InterPro" id="IPR047589">
    <property type="entry name" value="DUF11_rpt"/>
</dbReference>
<comment type="caution">
    <text evidence="3">The sequence shown here is derived from an EMBL/GenBank/DDBJ whole genome shotgun (WGS) entry which is preliminary data.</text>
</comment>
<evidence type="ECO:0000313" key="3">
    <source>
        <dbReference type="EMBL" id="TBW23740.1"/>
    </source>
</evidence>
<dbReference type="Pfam" id="PF01345">
    <property type="entry name" value="DUF11"/>
    <property type="match status" value="1"/>
</dbReference>
<name>A0A4Q9V2A4_9ACTO</name>
<dbReference type="OrthoDB" id="3225333at2"/>
<feature type="transmembrane region" description="Helical" evidence="1">
    <location>
        <begin position="931"/>
        <end position="951"/>
    </location>
</feature>
<keyword evidence="4" id="KW-1185">Reference proteome</keyword>
<keyword evidence="1" id="KW-0472">Membrane</keyword>
<gene>
    <name evidence="3" type="ORF">EZJ44_00965</name>
</gene>
<dbReference type="RefSeq" id="WP_131279220.1">
    <property type="nucleotide sequence ID" value="NZ_JBHSLR010000009.1"/>
</dbReference>
<dbReference type="AlphaFoldDB" id="A0A4Q9V2A4"/>
<proteinExistence type="predicted"/>
<dbReference type="InterPro" id="IPR051172">
    <property type="entry name" value="Chlamydia_OmcB"/>
</dbReference>
<dbReference type="Proteomes" id="UP000293036">
    <property type="component" value="Unassembled WGS sequence"/>
</dbReference>